<keyword evidence="2" id="KW-1185">Reference proteome</keyword>
<reference evidence="2" key="1">
    <citation type="submission" date="2013-09" db="EMBL/GenBank/DDBJ databases">
        <title>The Genome Sequence of Anopheles maculatus species B.</title>
        <authorList>
            <consortium name="The Broad Institute Genomics Platform"/>
            <person name="Neafsey D.E."/>
            <person name="Besansky N."/>
            <person name="Howell P."/>
            <person name="Walton C."/>
            <person name="Young S.K."/>
            <person name="Zeng Q."/>
            <person name="Gargeya S."/>
            <person name="Fitzgerald M."/>
            <person name="Haas B."/>
            <person name="Abouelleil A."/>
            <person name="Allen A.W."/>
            <person name="Alvarado L."/>
            <person name="Arachchi H.M."/>
            <person name="Berlin A.M."/>
            <person name="Chapman S.B."/>
            <person name="Gainer-Dewar J."/>
            <person name="Goldberg J."/>
            <person name="Griggs A."/>
            <person name="Gujja S."/>
            <person name="Hansen M."/>
            <person name="Howarth C."/>
            <person name="Imamovic A."/>
            <person name="Ireland A."/>
            <person name="Larimer J."/>
            <person name="McCowan C."/>
            <person name="Murphy C."/>
            <person name="Pearson M."/>
            <person name="Poon T.W."/>
            <person name="Priest M."/>
            <person name="Roberts A."/>
            <person name="Saif S."/>
            <person name="Shea T."/>
            <person name="Sisk P."/>
            <person name="Sykes S."/>
            <person name="Wortman J."/>
            <person name="Nusbaum C."/>
            <person name="Birren B."/>
        </authorList>
    </citation>
    <scope>NUCLEOTIDE SEQUENCE [LARGE SCALE GENOMIC DNA]</scope>
    <source>
        <strain evidence="2">maculatus3</strain>
    </source>
</reference>
<evidence type="ECO:0000313" key="2">
    <source>
        <dbReference type="Proteomes" id="UP000075901"/>
    </source>
</evidence>
<reference evidence="1" key="2">
    <citation type="submission" date="2020-05" db="UniProtKB">
        <authorList>
            <consortium name="EnsemblMetazoa"/>
        </authorList>
    </citation>
    <scope>IDENTIFICATION</scope>
    <source>
        <strain evidence="1">maculatus3</strain>
    </source>
</reference>
<protein>
    <submittedName>
        <fullName evidence="1">Uncharacterized protein</fullName>
    </submittedName>
</protein>
<dbReference type="EnsemblMetazoa" id="AMAM011918-RA">
    <property type="protein sequence ID" value="AMAM011918-PA"/>
    <property type="gene ID" value="AMAM011918"/>
</dbReference>
<dbReference type="Proteomes" id="UP000075901">
    <property type="component" value="Unassembled WGS sequence"/>
</dbReference>
<dbReference type="VEuPathDB" id="VectorBase:AMAM011918"/>
<dbReference type="AlphaFoldDB" id="A0A182SRF2"/>
<dbReference type="SUPFAM" id="SSF50729">
    <property type="entry name" value="PH domain-like"/>
    <property type="match status" value="1"/>
</dbReference>
<accession>A0A182SRF2</accession>
<proteinExistence type="predicted"/>
<evidence type="ECO:0000313" key="1">
    <source>
        <dbReference type="EnsemblMetazoa" id="AMAM011918-PA"/>
    </source>
</evidence>
<organism evidence="1 2">
    <name type="scientific">Anopheles maculatus</name>
    <dbReference type="NCBI Taxonomy" id="74869"/>
    <lineage>
        <taxon>Eukaryota</taxon>
        <taxon>Metazoa</taxon>
        <taxon>Ecdysozoa</taxon>
        <taxon>Arthropoda</taxon>
        <taxon>Hexapoda</taxon>
        <taxon>Insecta</taxon>
        <taxon>Pterygota</taxon>
        <taxon>Neoptera</taxon>
        <taxon>Endopterygota</taxon>
        <taxon>Diptera</taxon>
        <taxon>Nematocera</taxon>
        <taxon>Culicoidea</taxon>
        <taxon>Culicidae</taxon>
        <taxon>Anophelinae</taxon>
        <taxon>Anopheles</taxon>
        <taxon>Anopheles maculatus group</taxon>
    </lineage>
</organism>
<sequence>MLTILGELIIINSKTSSNEPFMKFLREVTPYFRKASIISEVGWELQRAFLCPLGPNASSPPGVAPRSPPRADTRYIPLQLTHLARNLKYHDPGRGSRHCPTCNSLLLKHEALVQRFIVIECDFVQCPHSHRLILRSLFPPKHPPGKQDKEY</sequence>
<name>A0A182SRF2_9DIPT</name>